<organism evidence="3 4">
    <name type="scientific">Oryza meyeriana var. granulata</name>
    <dbReference type="NCBI Taxonomy" id="110450"/>
    <lineage>
        <taxon>Eukaryota</taxon>
        <taxon>Viridiplantae</taxon>
        <taxon>Streptophyta</taxon>
        <taxon>Embryophyta</taxon>
        <taxon>Tracheophyta</taxon>
        <taxon>Spermatophyta</taxon>
        <taxon>Magnoliopsida</taxon>
        <taxon>Liliopsida</taxon>
        <taxon>Poales</taxon>
        <taxon>Poaceae</taxon>
        <taxon>BOP clade</taxon>
        <taxon>Oryzoideae</taxon>
        <taxon>Oryzeae</taxon>
        <taxon>Oryzinae</taxon>
        <taxon>Oryza</taxon>
        <taxon>Oryza meyeriana</taxon>
    </lineage>
</organism>
<name>A0A6G1D7G2_9ORYZ</name>
<evidence type="ECO:0000313" key="3">
    <source>
        <dbReference type="EMBL" id="KAF0908648.1"/>
    </source>
</evidence>
<dbReference type="OrthoDB" id="787177at2759"/>
<dbReference type="InterPro" id="IPR057670">
    <property type="entry name" value="SH3_retrovirus"/>
</dbReference>
<proteinExistence type="predicted"/>
<evidence type="ECO:0000259" key="2">
    <source>
        <dbReference type="Pfam" id="PF25597"/>
    </source>
</evidence>
<evidence type="ECO:0000256" key="1">
    <source>
        <dbReference type="SAM" id="MobiDB-lite"/>
    </source>
</evidence>
<feature type="domain" description="Retroviral polymerase SH3-like" evidence="2">
    <location>
        <begin position="1"/>
        <end position="41"/>
    </location>
</feature>
<evidence type="ECO:0000313" key="4">
    <source>
        <dbReference type="Proteomes" id="UP000479710"/>
    </source>
</evidence>
<protein>
    <recommendedName>
        <fullName evidence="2">Retroviral polymerase SH3-like domain-containing protein</fullName>
    </recommendedName>
</protein>
<sequence>MVFIGYEQGSKAYRMYDLVAQRVCVSRDVMFNETTFWDWSSAGDGQGNNDPVDYMEFSVENFTVPAYGGAAPDLTMVGEEASPPSTMDTPEPESPEEVSEPFASTSGLAPGVEFVTPPSDASAGTDEAPRHYRTVATRWPRQRRSSILTTVMNVC</sequence>
<accession>A0A6G1D7G2</accession>
<reference evidence="3 4" key="1">
    <citation type="submission" date="2019-11" db="EMBL/GenBank/DDBJ databases">
        <title>Whole genome sequence of Oryza granulata.</title>
        <authorList>
            <person name="Li W."/>
        </authorList>
    </citation>
    <scope>NUCLEOTIDE SEQUENCE [LARGE SCALE GENOMIC DNA]</scope>
    <source>
        <strain evidence="4">cv. Menghai</strain>
        <tissue evidence="3">Leaf</tissue>
    </source>
</reference>
<dbReference type="Proteomes" id="UP000479710">
    <property type="component" value="Unassembled WGS sequence"/>
</dbReference>
<dbReference type="AlphaFoldDB" id="A0A6G1D7G2"/>
<dbReference type="Pfam" id="PF25597">
    <property type="entry name" value="SH3_retrovirus"/>
    <property type="match status" value="1"/>
</dbReference>
<gene>
    <name evidence="3" type="ORF">E2562_026864</name>
</gene>
<feature type="region of interest" description="Disordered" evidence="1">
    <location>
        <begin position="73"/>
        <end position="132"/>
    </location>
</feature>
<feature type="compositionally biased region" description="Acidic residues" evidence="1">
    <location>
        <begin position="90"/>
        <end position="99"/>
    </location>
</feature>
<comment type="caution">
    <text evidence="3">The sequence shown here is derived from an EMBL/GenBank/DDBJ whole genome shotgun (WGS) entry which is preliminary data.</text>
</comment>
<keyword evidence="4" id="KW-1185">Reference proteome</keyword>
<dbReference type="EMBL" id="SPHZ02000007">
    <property type="protein sequence ID" value="KAF0908648.1"/>
    <property type="molecule type" value="Genomic_DNA"/>
</dbReference>